<feature type="compositionally biased region" description="Basic and acidic residues" evidence="1">
    <location>
        <begin position="37"/>
        <end position="61"/>
    </location>
</feature>
<evidence type="ECO:0000313" key="2">
    <source>
        <dbReference type="EMBL" id="VCX37947.1"/>
    </source>
</evidence>
<name>A0A9X9M6T7_GULGU</name>
<dbReference type="EMBL" id="CYRY02043507">
    <property type="protein sequence ID" value="VCX37947.1"/>
    <property type="molecule type" value="Genomic_DNA"/>
</dbReference>
<feature type="region of interest" description="Disordered" evidence="1">
    <location>
        <begin position="33"/>
        <end position="73"/>
    </location>
</feature>
<evidence type="ECO:0000256" key="1">
    <source>
        <dbReference type="SAM" id="MobiDB-lite"/>
    </source>
</evidence>
<dbReference type="AlphaFoldDB" id="A0A9X9M6T7"/>
<proteinExistence type="predicted"/>
<keyword evidence="3" id="KW-1185">Reference proteome</keyword>
<dbReference type="Proteomes" id="UP000269945">
    <property type="component" value="Unassembled WGS sequence"/>
</dbReference>
<sequence length="73" mass="8180">MQPPEGKVGRRDKVNKSRACDLAWYVSHSVHMGVRSPGKEKGRGEMLKDQGGRELSHREPQRPYGGVGAMFCR</sequence>
<gene>
    <name evidence="2" type="ORF">BN2614_LOCUS1</name>
</gene>
<accession>A0A9X9M6T7</accession>
<organism evidence="2 3">
    <name type="scientific">Gulo gulo</name>
    <name type="common">Wolverine</name>
    <name type="synonym">Gluton</name>
    <dbReference type="NCBI Taxonomy" id="48420"/>
    <lineage>
        <taxon>Eukaryota</taxon>
        <taxon>Metazoa</taxon>
        <taxon>Chordata</taxon>
        <taxon>Craniata</taxon>
        <taxon>Vertebrata</taxon>
        <taxon>Euteleostomi</taxon>
        <taxon>Mammalia</taxon>
        <taxon>Eutheria</taxon>
        <taxon>Laurasiatheria</taxon>
        <taxon>Carnivora</taxon>
        <taxon>Caniformia</taxon>
        <taxon>Musteloidea</taxon>
        <taxon>Mustelidae</taxon>
        <taxon>Guloninae</taxon>
        <taxon>Gulo</taxon>
    </lineage>
</organism>
<evidence type="ECO:0000313" key="3">
    <source>
        <dbReference type="Proteomes" id="UP000269945"/>
    </source>
</evidence>
<reference evidence="2 3" key="1">
    <citation type="submission" date="2018-10" db="EMBL/GenBank/DDBJ databases">
        <authorList>
            <person name="Ekblom R."/>
            <person name="Jareborg N."/>
        </authorList>
    </citation>
    <scope>NUCLEOTIDE SEQUENCE [LARGE SCALE GENOMIC DNA]</scope>
    <source>
        <tissue evidence="2">Muscle</tissue>
    </source>
</reference>
<comment type="caution">
    <text evidence="2">The sequence shown here is derived from an EMBL/GenBank/DDBJ whole genome shotgun (WGS) entry which is preliminary data.</text>
</comment>
<protein>
    <submittedName>
        <fullName evidence="2">Uncharacterized protein</fullName>
    </submittedName>
</protein>